<dbReference type="Gene3D" id="3.10.100.10">
    <property type="entry name" value="Mannose-Binding Protein A, subunit A"/>
    <property type="match status" value="1"/>
</dbReference>
<sequence length="164" mass="18903">FCLSKIYLGLLLGHHPAVGLYFPLCHLSGCLQVCDLQLVRQFRYISLYKTWSDAQTYCRDQFSDLATIQNIANNTQAQHLAGISNFWIGLFNGSWKWSQEESQGVPFSTWFTNWGFSQPQSGDCVVINSLGFWFSHNCEELYQSLTRVIFLHLILQTELVFFNS</sequence>
<keyword evidence="4" id="KW-1185">Reference proteome</keyword>
<proteinExistence type="predicted"/>
<organism evidence="3 4">
    <name type="scientific">Nothobranchius furzeri</name>
    <name type="common">Turquoise killifish</name>
    <dbReference type="NCBI Taxonomy" id="105023"/>
    <lineage>
        <taxon>Eukaryota</taxon>
        <taxon>Metazoa</taxon>
        <taxon>Chordata</taxon>
        <taxon>Craniata</taxon>
        <taxon>Vertebrata</taxon>
        <taxon>Euteleostomi</taxon>
        <taxon>Actinopterygii</taxon>
        <taxon>Neopterygii</taxon>
        <taxon>Teleostei</taxon>
        <taxon>Neoteleostei</taxon>
        <taxon>Acanthomorphata</taxon>
        <taxon>Ovalentaria</taxon>
        <taxon>Atherinomorphae</taxon>
        <taxon>Cyprinodontiformes</taxon>
        <taxon>Nothobranchiidae</taxon>
        <taxon>Nothobranchius</taxon>
    </lineage>
</organism>
<evidence type="ECO:0000313" key="4">
    <source>
        <dbReference type="Proteomes" id="UP000694548"/>
    </source>
</evidence>
<feature type="signal peptide" evidence="1">
    <location>
        <begin position="1"/>
        <end position="19"/>
    </location>
</feature>
<name>A0A8C6LL62_NOTFU</name>
<dbReference type="GeneTree" id="ENSGT01110000267414"/>
<dbReference type="InterPro" id="IPR016187">
    <property type="entry name" value="CTDL_fold"/>
</dbReference>
<feature type="chain" id="PRO_5033997295" description="C-type lectin domain-containing protein" evidence="1">
    <location>
        <begin position="20"/>
        <end position="164"/>
    </location>
</feature>
<reference evidence="3" key="3">
    <citation type="submission" date="2025-09" db="UniProtKB">
        <authorList>
            <consortium name="Ensembl"/>
        </authorList>
    </citation>
    <scope>IDENTIFICATION</scope>
</reference>
<accession>A0A8C6LL62</accession>
<keyword evidence="1" id="KW-0732">Signal</keyword>
<dbReference type="AlphaFoldDB" id="A0A8C6LL62"/>
<dbReference type="InterPro" id="IPR001304">
    <property type="entry name" value="C-type_lectin-like"/>
</dbReference>
<protein>
    <recommendedName>
        <fullName evidence="2">C-type lectin domain-containing protein</fullName>
    </recommendedName>
</protein>
<dbReference type="Proteomes" id="UP000694548">
    <property type="component" value="Chromosome sgr05"/>
</dbReference>
<evidence type="ECO:0000259" key="2">
    <source>
        <dbReference type="PROSITE" id="PS50041"/>
    </source>
</evidence>
<evidence type="ECO:0000313" key="3">
    <source>
        <dbReference type="Ensembl" id="ENSNFUP00015022038.1"/>
    </source>
</evidence>
<dbReference type="SUPFAM" id="SSF56436">
    <property type="entry name" value="C-type lectin-like"/>
    <property type="match status" value="1"/>
</dbReference>
<reference evidence="3" key="1">
    <citation type="submission" date="2014-08" db="EMBL/GenBank/DDBJ databases">
        <authorList>
            <person name="Senf B."/>
            <person name="Petzold A."/>
            <person name="Downie B.R."/>
            <person name="Koch P."/>
            <person name="Platzer M."/>
        </authorList>
    </citation>
    <scope>NUCLEOTIDE SEQUENCE [LARGE SCALE GENOMIC DNA]</scope>
    <source>
        <strain evidence="3">GRZ</strain>
    </source>
</reference>
<reference evidence="3" key="2">
    <citation type="submission" date="2025-08" db="UniProtKB">
        <authorList>
            <consortium name="Ensembl"/>
        </authorList>
    </citation>
    <scope>IDENTIFICATION</scope>
</reference>
<dbReference type="Ensembl" id="ENSNFUT00015023059.1">
    <property type="protein sequence ID" value="ENSNFUP00015022038.1"/>
    <property type="gene ID" value="ENSNFUG00015010696.1"/>
</dbReference>
<dbReference type="PANTHER" id="PTHR45784:SF3">
    <property type="entry name" value="C-TYPE LECTIN DOMAIN FAMILY 4 MEMBER K-LIKE-RELATED"/>
    <property type="match status" value="1"/>
</dbReference>
<dbReference type="PANTHER" id="PTHR45784">
    <property type="entry name" value="C-TYPE LECTIN DOMAIN FAMILY 20 MEMBER A-RELATED"/>
    <property type="match status" value="1"/>
</dbReference>
<dbReference type="InterPro" id="IPR016186">
    <property type="entry name" value="C-type_lectin-like/link_sf"/>
</dbReference>
<evidence type="ECO:0000256" key="1">
    <source>
        <dbReference type="SAM" id="SignalP"/>
    </source>
</evidence>
<dbReference type="PROSITE" id="PS50041">
    <property type="entry name" value="C_TYPE_LECTIN_2"/>
    <property type="match status" value="1"/>
</dbReference>
<feature type="domain" description="C-type lectin" evidence="2">
    <location>
        <begin position="42"/>
        <end position="147"/>
    </location>
</feature>
<dbReference type="Pfam" id="PF00059">
    <property type="entry name" value="Lectin_C"/>
    <property type="match status" value="1"/>
</dbReference>
<dbReference type="SMART" id="SM00034">
    <property type="entry name" value="CLECT"/>
    <property type="match status" value="1"/>
</dbReference>